<evidence type="ECO:0000313" key="2">
    <source>
        <dbReference type="Proteomes" id="UP001233999"/>
    </source>
</evidence>
<dbReference type="EMBL" id="JASPKZ010007921">
    <property type="protein sequence ID" value="KAJ9581427.1"/>
    <property type="molecule type" value="Genomic_DNA"/>
</dbReference>
<organism evidence="1 2">
    <name type="scientific">Diploptera punctata</name>
    <name type="common">Pacific beetle cockroach</name>
    <dbReference type="NCBI Taxonomy" id="6984"/>
    <lineage>
        <taxon>Eukaryota</taxon>
        <taxon>Metazoa</taxon>
        <taxon>Ecdysozoa</taxon>
        <taxon>Arthropoda</taxon>
        <taxon>Hexapoda</taxon>
        <taxon>Insecta</taxon>
        <taxon>Pterygota</taxon>
        <taxon>Neoptera</taxon>
        <taxon>Polyneoptera</taxon>
        <taxon>Dictyoptera</taxon>
        <taxon>Blattodea</taxon>
        <taxon>Blaberoidea</taxon>
        <taxon>Blaberidae</taxon>
        <taxon>Diplopterinae</taxon>
        <taxon>Diploptera</taxon>
    </lineage>
</organism>
<comment type="caution">
    <text evidence="1">The sequence shown here is derived from an EMBL/GenBank/DDBJ whole genome shotgun (WGS) entry which is preliminary data.</text>
</comment>
<sequence>KRVFSYVVEVIIRYCNYPLCFNRSTIVKFLSSGIALDTPEVYSFFNRVNGCAVHFAFEVQIRLDLSIFGRISRKMPSHSSSK</sequence>
<name>A0AAD8E9B0_DIPPU</name>
<feature type="non-terminal residue" evidence="1">
    <location>
        <position position="82"/>
    </location>
</feature>
<dbReference type="AlphaFoldDB" id="A0AAD8E9B0"/>
<protein>
    <submittedName>
        <fullName evidence="1">Uncharacterized protein</fullName>
    </submittedName>
</protein>
<reference evidence="1" key="1">
    <citation type="journal article" date="2023" name="IScience">
        <title>Live-bearing cockroach genome reveals convergent evolutionary mechanisms linked to viviparity in insects and beyond.</title>
        <authorList>
            <person name="Fouks B."/>
            <person name="Harrison M.C."/>
            <person name="Mikhailova A.A."/>
            <person name="Marchal E."/>
            <person name="English S."/>
            <person name="Carruthers M."/>
            <person name="Jennings E.C."/>
            <person name="Chiamaka E.L."/>
            <person name="Frigard R.A."/>
            <person name="Pippel M."/>
            <person name="Attardo G.M."/>
            <person name="Benoit J.B."/>
            <person name="Bornberg-Bauer E."/>
            <person name="Tobe S.S."/>
        </authorList>
    </citation>
    <scope>NUCLEOTIDE SEQUENCE</scope>
    <source>
        <strain evidence="1">Stay&amp;Tobe</strain>
    </source>
</reference>
<keyword evidence="2" id="KW-1185">Reference proteome</keyword>
<accession>A0AAD8E9B0</accession>
<reference evidence="1" key="2">
    <citation type="submission" date="2023-05" db="EMBL/GenBank/DDBJ databases">
        <authorList>
            <person name="Fouks B."/>
        </authorList>
    </citation>
    <scope>NUCLEOTIDE SEQUENCE</scope>
    <source>
        <strain evidence="1">Stay&amp;Tobe</strain>
        <tissue evidence="1">Testes</tissue>
    </source>
</reference>
<gene>
    <name evidence="1" type="ORF">L9F63_023395</name>
</gene>
<dbReference type="Proteomes" id="UP001233999">
    <property type="component" value="Unassembled WGS sequence"/>
</dbReference>
<evidence type="ECO:0000313" key="1">
    <source>
        <dbReference type="EMBL" id="KAJ9581427.1"/>
    </source>
</evidence>
<feature type="non-terminal residue" evidence="1">
    <location>
        <position position="1"/>
    </location>
</feature>
<proteinExistence type="predicted"/>